<name>T1HIB4_RHOPR</name>
<evidence type="ECO:0000313" key="1">
    <source>
        <dbReference type="EnsemblMetazoa" id="RPRC003787-PA"/>
    </source>
</evidence>
<dbReference type="EMBL" id="ACPB03006711">
    <property type="status" value="NOT_ANNOTATED_CDS"/>
    <property type="molecule type" value="Genomic_DNA"/>
</dbReference>
<dbReference type="Proteomes" id="UP000015103">
    <property type="component" value="Unassembled WGS sequence"/>
</dbReference>
<organism evidence="1 2">
    <name type="scientific">Rhodnius prolixus</name>
    <name type="common">Triatomid bug</name>
    <dbReference type="NCBI Taxonomy" id="13249"/>
    <lineage>
        <taxon>Eukaryota</taxon>
        <taxon>Metazoa</taxon>
        <taxon>Ecdysozoa</taxon>
        <taxon>Arthropoda</taxon>
        <taxon>Hexapoda</taxon>
        <taxon>Insecta</taxon>
        <taxon>Pterygota</taxon>
        <taxon>Neoptera</taxon>
        <taxon>Paraneoptera</taxon>
        <taxon>Hemiptera</taxon>
        <taxon>Heteroptera</taxon>
        <taxon>Panheteroptera</taxon>
        <taxon>Cimicomorpha</taxon>
        <taxon>Reduviidae</taxon>
        <taxon>Triatominae</taxon>
        <taxon>Rhodnius</taxon>
    </lineage>
</organism>
<proteinExistence type="predicted"/>
<protein>
    <submittedName>
        <fullName evidence="1">Uncharacterized protein</fullName>
    </submittedName>
</protein>
<dbReference type="InParanoid" id="T1HIB4"/>
<dbReference type="VEuPathDB" id="VectorBase:RPRC003787"/>
<keyword evidence="2" id="KW-1185">Reference proteome</keyword>
<dbReference type="AlphaFoldDB" id="T1HIB4"/>
<reference evidence="1" key="1">
    <citation type="submission" date="2015-05" db="UniProtKB">
        <authorList>
            <consortium name="EnsemblMetazoa"/>
        </authorList>
    </citation>
    <scope>IDENTIFICATION</scope>
</reference>
<dbReference type="HOGENOM" id="CLU_1500008_0_0_1"/>
<evidence type="ECO:0000313" key="2">
    <source>
        <dbReference type="Proteomes" id="UP000015103"/>
    </source>
</evidence>
<accession>T1HIB4</accession>
<sequence>MPAISDTNVEAIGNGLLAIVSCFAALKVQKNFPFCLAAFALICINALISFISNVDEDSSVVKLRKEVSRLYYYITIPLIATEMCLSTCVRDIVAYLNLVIPVFDYFLRFSNTEKISVIEMAHFGSLAAILYCTINIKRFIGFAVVCSSLLTNLVAPIKSISQVQTNKFFPYFTILLCWTT</sequence>
<dbReference type="EnsemblMetazoa" id="RPRC003787-RA">
    <property type="protein sequence ID" value="RPRC003787-PA"/>
    <property type="gene ID" value="RPRC003787"/>
</dbReference>